<dbReference type="Proteomes" id="UP001374584">
    <property type="component" value="Unassembled WGS sequence"/>
</dbReference>
<organism evidence="2 3">
    <name type="scientific">Phaseolus coccineus</name>
    <name type="common">Scarlet runner bean</name>
    <name type="synonym">Phaseolus multiflorus</name>
    <dbReference type="NCBI Taxonomy" id="3886"/>
    <lineage>
        <taxon>Eukaryota</taxon>
        <taxon>Viridiplantae</taxon>
        <taxon>Streptophyta</taxon>
        <taxon>Embryophyta</taxon>
        <taxon>Tracheophyta</taxon>
        <taxon>Spermatophyta</taxon>
        <taxon>Magnoliopsida</taxon>
        <taxon>eudicotyledons</taxon>
        <taxon>Gunneridae</taxon>
        <taxon>Pentapetalae</taxon>
        <taxon>rosids</taxon>
        <taxon>fabids</taxon>
        <taxon>Fabales</taxon>
        <taxon>Fabaceae</taxon>
        <taxon>Papilionoideae</taxon>
        <taxon>50 kb inversion clade</taxon>
        <taxon>NPAAA clade</taxon>
        <taxon>indigoferoid/millettioid clade</taxon>
        <taxon>Phaseoleae</taxon>
        <taxon>Phaseolus</taxon>
    </lineage>
</organism>
<gene>
    <name evidence="2" type="ORF">VNO80_26947</name>
</gene>
<evidence type="ECO:0000256" key="1">
    <source>
        <dbReference type="SAM" id="MobiDB-lite"/>
    </source>
</evidence>
<dbReference type="EMBL" id="JAYMYR010000010">
    <property type="protein sequence ID" value="KAK7335171.1"/>
    <property type="molecule type" value="Genomic_DNA"/>
</dbReference>
<accession>A0AAN9LGG8</accession>
<comment type="caution">
    <text evidence="2">The sequence shown here is derived from an EMBL/GenBank/DDBJ whole genome shotgun (WGS) entry which is preliminary data.</text>
</comment>
<sequence>MIHQTRSFPLQPTPGTFVQPTPGTFVQTTPGTFMQTTPYPIVHTTSSPSVPTTAGSVQGISDHVDHGATAASEHDLPPAEVQRDPTGRVIIRLLGKGWTPNHYAIEAIGHCIRSQFRGPYHHYDAMPEEEKLRWWTDFQENYHERLKALQANSSQDSNTDVHQVDPATKLQTWKEAAGGKSRGPRYLRRPNAHAICVNTGPRYLRRLLANAIYVGDRPTLFASA</sequence>
<evidence type="ECO:0000313" key="2">
    <source>
        <dbReference type="EMBL" id="KAK7335171.1"/>
    </source>
</evidence>
<dbReference type="AlphaFoldDB" id="A0AAN9LGG8"/>
<feature type="region of interest" description="Disordered" evidence="1">
    <location>
        <begin position="1"/>
        <end position="22"/>
    </location>
</feature>
<name>A0AAN9LGG8_PHACN</name>
<protein>
    <submittedName>
        <fullName evidence="2">Uncharacterized protein</fullName>
    </submittedName>
</protein>
<proteinExistence type="predicted"/>
<evidence type="ECO:0000313" key="3">
    <source>
        <dbReference type="Proteomes" id="UP001374584"/>
    </source>
</evidence>
<keyword evidence="3" id="KW-1185">Reference proteome</keyword>
<reference evidence="2 3" key="1">
    <citation type="submission" date="2024-01" db="EMBL/GenBank/DDBJ databases">
        <title>The genomes of 5 underutilized Papilionoideae crops provide insights into root nodulation and disease resistanc.</title>
        <authorList>
            <person name="Jiang F."/>
        </authorList>
    </citation>
    <scope>NUCLEOTIDE SEQUENCE [LARGE SCALE GENOMIC DNA]</scope>
    <source>
        <strain evidence="2">JINMINGXINNONG_FW02</strain>
        <tissue evidence="2">Leaves</tissue>
    </source>
</reference>